<dbReference type="EMBL" id="CM046389">
    <property type="protein sequence ID" value="KAI8568980.1"/>
    <property type="molecule type" value="Genomic_DNA"/>
</dbReference>
<accession>A0ACC0PU15</accession>
<reference evidence="1" key="1">
    <citation type="submission" date="2022-02" db="EMBL/GenBank/DDBJ databases">
        <title>Plant Genome Project.</title>
        <authorList>
            <person name="Zhang R.-G."/>
        </authorList>
    </citation>
    <scope>NUCLEOTIDE SEQUENCE</scope>
    <source>
        <strain evidence="1">AT1</strain>
    </source>
</reference>
<proteinExistence type="predicted"/>
<name>A0ACC0PU15_RHOML</name>
<sequence>MRNSAKLRIKTPNTQTIICTLTKDERTNELPRTIDLSSHHELPCQRHRIEIEH</sequence>
<organism evidence="1 2">
    <name type="scientific">Rhododendron molle</name>
    <name type="common">Chinese azalea</name>
    <name type="synonym">Azalea mollis</name>
    <dbReference type="NCBI Taxonomy" id="49168"/>
    <lineage>
        <taxon>Eukaryota</taxon>
        <taxon>Viridiplantae</taxon>
        <taxon>Streptophyta</taxon>
        <taxon>Embryophyta</taxon>
        <taxon>Tracheophyta</taxon>
        <taxon>Spermatophyta</taxon>
        <taxon>Magnoliopsida</taxon>
        <taxon>eudicotyledons</taxon>
        <taxon>Gunneridae</taxon>
        <taxon>Pentapetalae</taxon>
        <taxon>asterids</taxon>
        <taxon>Ericales</taxon>
        <taxon>Ericaceae</taxon>
        <taxon>Ericoideae</taxon>
        <taxon>Rhodoreae</taxon>
        <taxon>Rhododendron</taxon>
    </lineage>
</organism>
<dbReference type="Proteomes" id="UP001062846">
    <property type="component" value="Chromosome 2"/>
</dbReference>
<keyword evidence="2" id="KW-1185">Reference proteome</keyword>
<gene>
    <name evidence="1" type="ORF">RHMOL_Rhmol02G0243400</name>
</gene>
<comment type="caution">
    <text evidence="1">The sequence shown here is derived from an EMBL/GenBank/DDBJ whole genome shotgun (WGS) entry which is preliminary data.</text>
</comment>
<protein>
    <submittedName>
        <fullName evidence="1">Uncharacterized protein</fullName>
    </submittedName>
</protein>
<evidence type="ECO:0000313" key="1">
    <source>
        <dbReference type="EMBL" id="KAI8568980.1"/>
    </source>
</evidence>
<evidence type="ECO:0000313" key="2">
    <source>
        <dbReference type="Proteomes" id="UP001062846"/>
    </source>
</evidence>